<evidence type="ECO:0000259" key="2">
    <source>
        <dbReference type="Pfam" id="PF09362"/>
    </source>
</evidence>
<dbReference type="InterPro" id="IPR018535">
    <property type="entry name" value="DUF1996"/>
</dbReference>
<accession>A0A6J6EV21</accession>
<dbReference type="AlphaFoldDB" id="A0A6J6EV21"/>
<dbReference type="EMBL" id="CAEZSR010000141">
    <property type="protein sequence ID" value="CAB4579209.1"/>
    <property type="molecule type" value="Genomic_DNA"/>
</dbReference>
<dbReference type="Pfam" id="PF09362">
    <property type="entry name" value="DUF1996"/>
    <property type="match status" value="1"/>
</dbReference>
<protein>
    <submittedName>
        <fullName evidence="3">Unannotated protein</fullName>
    </submittedName>
</protein>
<sequence>MKYTHAQEVDGRGRYQNMLRFRSNLQPLRYSRRAKLAAATFAIVVAAGCAPQVPGPPVNGPVAAPAPSGPQPFAIPAPGVGQATGGTQRGSGIQVPSGDGTGNFRISCRYSHMNYDDSIVYPGQPGRAHLHTYFGNTLSTATSTAQSLLTSGNSTCDGGISNRSSYWVPSLIGANNVAQVPTGIGIYYKSGYQGIQPQEISPTFPNGLKVIAGDARATSPQAGNVSWTCRATGERSAAIPACPQGSYLQAQIVFPQCWDGVNLDSPDHQSHMRYGMWGDGCPASHPVALPEITYNVDYLVGAGGTSGWRLSSDMYSGPGGYSLHADIITAWDPAISSRWLNNCTRQNADCHVGQLDATTELVWAVG</sequence>
<name>A0A6J6EV21_9ZZZZ</name>
<evidence type="ECO:0000313" key="3">
    <source>
        <dbReference type="EMBL" id="CAB4579209.1"/>
    </source>
</evidence>
<gene>
    <name evidence="3" type="ORF">UFOPK1493_02939</name>
</gene>
<feature type="region of interest" description="Disordered" evidence="1">
    <location>
        <begin position="61"/>
        <end position="100"/>
    </location>
</feature>
<proteinExistence type="predicted"/>
<reference evidence="3" key="1">
    <citation type="submission" date="2020-05" db="EMBL/GenBank/DDBJ databases">
        <authorList>
            <person name="Chiriac C."/>
            <person name="Salcher M."/>
            <person name="Ghai R."/>
            <person name="Kavagutti S V."/>
        </authorList>
    </citation>
    <scope>NUCLEOTIDE SEQUENCE</scope>
</reference>
<evidence type="ECO:0000256" key="1">
    <source>
        <dbReference type="SAM" id="MobiDB-lite"/>
    </source>
</evidence>
<organism evidence="3">
    <name type="scientific">freshwater metagenome</name>
    <dbReference type="NCBI Taxonomy" id="449393"/>
    <lineage>
        <taxon>unclassified sequences</taxon>
        <taxon>metagenomes</taxon>
        <taxon>ecological metagenomes</taxon>
    </lineage>
</organism>
<feature type="domain" description="DUF1996" evidence="2">
    <location>
        <begin position="117"/>
        <end position="331"/>
    </location>
</feature>
<dbReference type="PANTHER" id="PTHR43662">
    <property type="match status" value="1"/>
</dbReference>
<dbReference type="PANTHER" id="PTHR43662:SF3">
    <property type="entry name" value="DOMAIN PROTEIN, PUTATIVE (AFU_ORTHOLOGUE AFUA_6G11970)-RELATED"/>
    <property type="match status" value="1"/>
</dbReference>